<dbReference type="EMBL" id="MFNE01000035">
    <property type="protein sequence ID" value="OGG94676.1"/>
    <property type="molecule type" value="Genomic_DNA"/>
</dbReference>
<organism evidence="1 2">
    <name type="scientific">Candidatus Lambdaproteobacteria bacterium RIFOXYD2_FULL_50_16</name>
    <dbReference type="NCBI Taxonomy" id="1817772"/>
    <lineage>
        <taxon>Bacteria</taxon>
        <taxon>Pseudomonadati</taxon>
        <taxon>Pseudomonadota</taxon>
        <taxon>Candidatus Lambdaproteobacteria</taxon>
    </lineage>
</organism>
<evidence type="ECO:0008006" key="3">
    <source>
        <dbReference type="Google" id="ProtNLM"/>
    </source>
</evidence>
<name>A0A1F6G985_9PROT</name>
<evidence type="ECO:0000313" key="1">
    <source>
        <dbReference type="EMBL" id="OGG94676.1"/>
    </source>
</evidence>
<sequence length="84" mass="9371">MMVKVLIPQRDDRCETWILSRGGHTTAANRFDGKELGGLVEAIPLKDETIIFADKAYGRAENRALLKQKDLTNGLMKKAVRGKT</sequence>
<protein>
    <recommendedName>
        <fullName evidence="3">Transposase IS4-like domain-containing protein</fullName>
    </recommendedName>
</protein>
<gene>
    <name evidence="1" type="ORF">A2527_05595</name>
</gene>
<dbReference type="Proteomes" id="UP000178449">
    <property type="component" value="Unassembled WGS sequence"/>
</dbReference>
<accession>A0A1F6G985</accession>
<proteinExistence type="predicted"/>
<comment type="caution">
    <text evidence="1">The sequence shown here is derived from an EMBL/GenBank/DDBJ whole genome shotgun (WGS) entry which is preliminary data.</text>
</comment>
<evidence type="ECO:0000313" key="2">
    <source>
        <dbReference type="Proteomes" id="UP000178449"/>
    </source>
</evidence>
<dbReference type="AlphaFoldDB" id="A0A1F6G985"/>
<reference evidence="1 2" key="1">
    <citation type="journal article" date="2016" name="Nat. Commun.">
        <title>Thousands of microbial genomes shed light on interconnected biogeochemical processes in an aquifer system.</title>
        <authorList>
            <person name="Anantharaman K."/>
            <person name="Brown C.T."/>
            <person name="Hug L.A."/>
            <person name="Sharon I."/>
            <person name="Castelle C.J."/>
            <person name="Probst A.J."/>
            <person name="Thomas B.C."/>
            <person name="Singh A."/>
            <person name="Wilkins M.J."/>
            <person name="Karaoz U."/>
            <person name="Brodie E.L."/>
            <person name="Williams K.H."/>
            <person name="Hubbard S.S."/>
            <person name="Banfield J.F."/>
        </authorList>
    </citation>
    <scope>NUCLEOTIDE SEQUENCE [LARGE SCALE GENOMIC DNA]</scope>
</reference>